<evidence type="ECO:0000313" key="1">
    <source>
        <dbReference type="EMBL" id="KAI3351152.1"/>
    </source>
</evidence>
<dbReference type="Proteomes" id="UP000831701">
    <property type="component" value="Chromosome 24"/>
</dbReference>
<gene>
    <name evidence="1" type="ORF">L3Q82_005708</name>
</gene>
<accession>A0ACB8V6C7</accession>
<protein>
    <submittedName>
        <fullName evidence="1">Uncharacterized protein</fullName>
    </submittedName>
</protein>
<evidence type="ECO:0000313" key="2">
    <source>
        <dbReference type="Proteomes" id="UP000831701"/>
    </source>
</evidence>
<organism evidence="1 2">
    <name type="scientific">Scortum barcoo</name>
    <name type="common">barcoo grunter</name>
    <dbReference type="NCBI Taxonomy" id="214431"/>
    <lineage>
        <taxon>Eukaryota</taxon>
        <taxon>Metazoa</taxon>
        <taxon>Chordata</taxon>
        <taxon>Craniata</taxon>
        <taxon>Vertebrata</taxon>
        <taxon>Euteleostomi</taxon>
        <taxon>Actinopterygii</taxon>
        <taxon>Neopterygii</taxon>
        <taxon>Teleostei</taxon>
        <taxon>Neoteleostei</taxon>
        <taxon>Acanthomorphata</taxon>
        <taxon>Eupercaria</taxon>
        <taxon>Centrarchiformes</taxon>
        <taxon>Terapontoidei</taxon>
        <taxon>Terapontidae</taxon>
        <taxon>Scortum</taxon>
    </lineage>
</organism>
<keyword evidence="2" id="KW-1185">Reference proteome</keyword>
<name>A0ACB8V6C7_9TELE</name>
<proteinExistence type="predicted"/>
<comment type="caution">
    <text evidence="1">The sequence shown here is derived from an EMBL/GenBank/DDBJ whole genome shotgun (WGS) entry which is preliminary data.</text>
</comment>
<reference evidence="1" key="1">
    <citation type="submission" date="2022-04" db="EMBL/GenBank/DDBJ databases">
        <title>Jade perch genome.</title>
        <authorList>
            <person name="Chao B."/>
        </authorList>
    </citation>
    <scope>NUCLEOTIDE SEQUENCE</scope>
    <source>
        <strain evidence="1">CB-2022</strain>
    </source>
</reference>
<dbReference type="EMBL" id="CM041554">
    <property type="protein sequence ID" value="KAI3351152.1"/>
    <property type="molecule type" value="Genomic_DNA"/>
</dbReference>
<sequence>MGGISISRFFAPANSGLLGVAVAVTFPSSILQMRLLLPELGCAQTPGLHGAHAPGVRINPGHGEHDGGGGPLPAGAEHAGSSRSSRT</sequence>